<dbReference type="InterPro" id="IPR013324">
    <property type="entry name" value="RNA_pol_sigma_r3/r4-like"/>
</dbReference>
<sequence length="337" mass="39062">MSATTNKEELDLNKLARETLELLKKERSREVLSLRFGLEVPKTTLEKIGQRYGITRERVRQIEKAALTRLKNNNLDNSNSHKELFDTIKDRGVILHTEIEKDFGAHQLNAIRLLLNLSNEILEVIEDDKKHSTFIHAQYSLKEIESLIKHTLDILKETEEAIHINKLHQKLKDKSQIDLSDNLVEKSLKISKDIIIDDSYVGLSVWPTINPKSIKDKTYYVLKKEGKPLHFSEIANRVRSLSQKPITKQAVHNELIRDNRFVLIGRGIYALSEWGYNSGTVGDIIYDILKKEEVLHKNDIIERVLERRIVKETTIILNLQNKNKFKRVGKATYSVKE</sequence>
<protein>
    <recommendedName>
        <fullName evidence="2">HTH HARE-type domain-containing protein</fullName>
    </recommendedName>
</protein>
<dbReference type="InterPro" id="IPR050239">
    <property type="entry name" value="Sigma-70_RNA_pol_init_factors"/>
</dbReference>
<feature type="domain" description="HTH HARE-type" evidence="2">
    <location>
        <begin position="212"/>
        <end position="274"/>
    </location>
</feature>
<dbReference type="Pfam" id="PF04545">
    <property type="entry name" value="Sigma70_r4"/>
    <property type="match status" value="1"/>
</dbReference>
<dbReference type="SUPFAM" id="SSF88659">
    <property type="entry name" value="Sigma3 and sigma4 domains of RNA polymerase sigma factors"/>
    <property type="match status" value="1"/>
</dbReference>
<dbReference type="InterPro" id="IPR007759">
    <property type="entry name" value="Asxl_HARE-HTH"/>
</dbReference>
<organism evidence="3 4">
    <name type="scientific">candidate division CPR2 bacterium GW2011_GWC1_41_48</name>
    <dbReference type="NCBI Taxonomy" id="1618344"/>
    <lineage>
        <taxon>Bacteria</taxon>
        <taxon>Bacteria division CPR2</taxon>
    </lineage>
</organism>
<dbReference type="GO" id="GO:0003700">
    <property type="term" value="F:DNA-binding transcription factor activity"/>
    <property type="evidence" value="ECO:0007669"/>
    <property type="project" value="InterPro"/>
</dbReference>
<dbReference type="GO" id="GO:0006352">
    <property type="term" value="P:DNA-templated transcription initiation"/>
    <property type="evidence" value="ECO:0007669"/>
    <property type="project" value="InterPro"/>
</dbReference>
<dbReference type="AlphaFoldDB" id="A0A0G0WA13"/>
<reference evidence="3 4" key="1">
    <citation type="journal article" date="2015" name="Nature">
        <title>rRNA introns, odd ribosomes, and small enigmatic genomes across a large radiation of phyla.</title>
        <authorList>
            <person name="Brown C.T."/>
            <person name="Hug L.A."/>
            <person name="Thomas B.C."/>
            <person name="Sharon I."/>
            <person name="Castelle C.J."/>
            <person name="Singh A."/>
            <person name="Wilkins M.J."/>
            <person name="Williams K.H."/>
            <person name="Banfield J.F."/>
        </authorList>
    </citation>
    <scope>NUCLEOTIDE SEQUENCE [LARGE SCALE GENOMIC DNA]</scope>
</reference>
<dbReference type="CDD" id="cd06171">
    <property type="entry name" value="Sigma70_r4"/>
    <property type="match status" value="1"/>
</dbReference>
<dbReference type="PANTHER" id="PTHR30603:SF47">
    <property type="entry name" value="RNA POLYMERASE SIGMA FACTOR SIGD, CHLOROPLASTIC"/>
    <property type="match status" value="1"/>
</dbReference>
<dbReference type="EMBL" id="LCBL01000001">
    <property type="protein sequence ID" value="KKS09849.1"/>
    <property type="molecule type" value="Genomic_DNA"/>
</dbReference>
<dbReference type="Gene3D" id="1.10.10.10">
    <property type="entry name" value="Winged helix-like DNA-binding domain superfamily/Winged helix DNA-binding domain"/>
    <property type="match status" value="1"/>
</dbReference>
<dbReference type="PROSITE" id="PS51913">
    <property type="entry name" value="HTH_HARE"/>
    <property type="match status" value="1"/>
</dbReference>
<dbReference type="PRINTS" id="PR00046">
    <property type="entry name" value="SIGMA70FCT"/>
</dbReference>
<dbReference type="InterPro" id="IPR038087">
    <property type="entry name" value="RNAP_delta_N_dom_sf"/>
</dbReference>
<accession>A0A0G0WA13</accession>
<proteinExistence type="predicted"/>
<dbReference type="InterPro" id="IPR007630">
    <property type="entry name" value="RNA_pol_sigma70_r4"/>
</dbReference>
<dbReference type="Proteomes" id="UP000033869">
    <property type="component" value="Unassembled WGS sequence"/>
</dbReference>
<dbReference type="InterPro" id="IPR000943">
    <property type="entry name" value="RNA_pol_sigma70"/>
</dbReference>
<dbReference type="Gene3D" id="1.10.10.1250">
    <property type="entry name" value="RNA polymerase, subunit delta, N-terminal domain"/>
    <property type="match status" value="1"/>
</dbReference>
<evidence type="ECO:0000313" key="4">
    <source>
        <dbReference type="Proteomes" id="UP000033869"/>
    </source>
</evidence>
<gene>
    <name evidence="3" type="ORF">UU65_C0001G0254</name>
</gene>
<dbReference type="PANTHER" id="PTHR30603">
    <property type="entry name" value="RNA POLYMERASE SIGMA FACTOR RPO"/>
    <property type="match status" value="1"/>
</dbReference>
<evidence type="ECO:0000313" key="3">
    <source>
        <dbReference type="EMBL" id="KKS09849.1"/>
    </source>
</evidence>
<dbReference type="InterPro" id="IPR036388">
    <property type="entry name" value="WH-like_DNA-bd_sf"/>
</dbReference>
<comment type="caution">
    <text evidence="3">The sequence shown here is derived from an EMBL/GenBank/DDBJ whole genome shotgun (WGS) entry which is preliminary data.</text>
</comment>
<evidence type="ECO:0000256" key="1">
    <source>
        <dbReference type="ARBA" id="ARBA00023163"/>
    </source>
</evidence>
<name>A0A0G0WA13_UNCC2</name>
<keyword evidence="1" id="KW-0804">Transcription</keyword>
<evidence type="ECO:0000259" key="2">
    <source>
        <dbReference type="PROSITE" id="PS51913"/>
    </source>
</evidence>